<evidence type="ECO:0000313" key="3">
    <source>
        <dbReference type="Proteomes" id="UP001271640"/>
    </source>
</evidence>
<name>A0ABU4SR28_9GAMM</name>
<dbReference type="InterPro" id="IPR000182">
    <property type="entry name" value="GNAT_dom"/>
</dbReference>
<dbReference type="InterPro" id="IPR016181">
    <property type="entry name" value="Acyl_CoA_acyltransferase"/>
</dbReference>
<evidence type="ECO:0000313" key="2">
    <source>
        <dbReference type="EMBL" id="MDX8001112.1"/>
    </source>
</evidence>
<dbReference type="SUPFAM" id="SSF55729">
    <property type="entry name" value="Acyl-CoA N-acyltransferases (Nat)"/>
    <property type="match status" value="1"/>
</dbReference>
<evidence type="ECO:0000259" key="1">
    <source>
        <dbReference type="PROSITE" id="PS51186"/>
    </source>
</evidence>
<feature type="domain" description="N-acetyltransferase" evidence="1">
    <location>
        <begin position="126"/>
        <end position="259"/>
    </location>
</feature>
<dbReference type="EMBL" id="VCDP01000138">
    <property type="protein sequence ID" value="MDX8001112.1"/>
    <property type="molecule type" value="Genomic_DNA"/>
</dbReference>
<dbReference type="Proteomes" id="UP001271640">
    <property type="component" value="Unassembled WGS sequence"/>
</dbReference>
<reference evidence="3" key="1">
    <citation type="journal article" date="2024" name="Toxins">
        <title>Genome Sequence Analysis of Native Xenorhabdus Strains Isolated from Entomopathogenic Nematodes in Argentina.</title>
        <authorList>
            <person name="Palma L."/>
            <person name="Frizzo L."/>
            <person name="Kaiser S."/>
            <person name="Berry C."/>
            <person name="Caballero P."/>
            <person name="Bode H.B."/>
            <person name="Del Valle E.E."/>
        </authorList>
    </citation>
    <scope>NUCLEOTIDE SEQUENCE [LARGE SCALE GENOMIC DNA]</scope>
    <source>
        <strain evidence="3">Reich</strain>
    </source>
</reference>
<organism evidence="2 3">
    <name type="scientific">Xenorhabdus littoralis</name>
    <dbReference type="NCBI Taxonomy" id="2582835"/>
    <lineage>
        <taxon>Bacteria</taxon>
        <taxon>Pseudomonadati</taxon>
        <taxon>Pseudomonadota</taxon>
        <taxon>Gammaproteobacteria</taxon>
        <taxon>Enterobacterales</taxon>
        <taxon>Morganellaceae</taxon>
        <taxon>Xenorhabdus</taxon>
    </lineage>
</organism>
<sequence>MNNHNTSVHILNHLRLEDYFYSSISQIHQHVSEHVWAYVTGINSPLFNFLLVTKDDPSVGKALETGIRLMEERCEQPFSIVTAGGYKHIQEMSSQAGFVYDTESLLISMRLDLENWQIEDSLHSEHDVRCVNHCLVDWATPIGNAFNVGQDIESQYQKCHEAALLAGKQFQHYALYVDEKPVSAITLSRVKDRARLDDLGTLVDMQGKGYATALMRHVLSESKRQGVKEWYLDGVPARCPSYARMGFNPLFKHYAFFRE</sequence>
<dbReference type="Gene3D" id="3.40.630.30">
    <property type="match status" value="1"/>
</dbReference>
<protein>
    <submittedName>
        <fullName evidence="2">GNAT family N-acetyltransferase</fullName>
    </submittedName>
</protein>
<dbReference type="PROSITE" id="PS51186">
    <property type="entry name" value="GNAT"/>
    <property type="match status" value="1"/>
</dbReference>
<accession>A0ABU4SR28</accession>
<gene>
    <name evidence="2" type="ORF">FE394_18435</name>
</gene>
<dbReference type="Pfam" id="PF00583">
    <property type="entry name" value="Acetyltransf_1"/>
    <property type="match status" value="1"/>
</dbReference>
<proteinExistence type="predicted"/>
<comment type="caution">
    <text evidence="2">The sequence shown here is derived from an EMBL/GenBank/DDBJ whole genome shotgun (WGS) entry which is preliminary data.</text>
</comment>
<dbReference type="CDD" id="cd04301">
    <property type="entry name" value="NAT_SF"/>
    <property type="match status" value="1"/>
</dbReference>
<keyword evidence="3" id="KW-1185">Reference proteome</keyword>